<dbReference type="OrthoDB" id="1632915at2"/>
<organism evidence="1 2">
    <name type="scientific">Rhizobium hainanense</name>
    <dbReference type="NCBI Taxonomy" id="52131"/>
    <lineage>
        <taxon>Bacteria</taxon>
        <taxon>Pseudomonadati</taxon>
        <taxon>Pseudomonadota</taxon>
        <taxon>Alphaproteobacteria</taxon>
        <taxon>Hyphomicrobiales</taxon>
        <taxon>Rhizobiaceae</taxon>
        <taxon>Rhizobium/Agrobacterium group</taxon>
        <taxon>Rhizobium</taxon>
    </lineage>
</organism>
<evidence type="ECO:0000313" key="2">
    <source>
        <dbReference type="Proteomes" id="UP000186228"/>
    </source>
</evidence>
<dbReference type="AlphaFoldDB" id="A0A1C3UMC1"/>
<dbReference type="InterPro" id="IPR032427">
    <property type="entry name" value="P22_portal"/>
</dbReference>
<accession>A0A1C3UMC1</accession>
<evidence type="ECO:0008006" key="3">
    <source>
        <dbReference type="Google" id="ProtNLM"/>
    </source>
</evidence>
<dbReference type="RefSeq" id="WP_075852410.1">
    <property type="nucleotide sequence ID" value="NZ_FMAC01000002.1"/>
</dbReference>
<protein>
    <recommendedName>
        <fullName evidence="3">Phage P22-like portal protein</fullName>
    </recommendedName>
</protein>
<dbReference type="Pfam" id="PF16510">
    <property type="entry name" value="P22_portal"/>
    <property type="match status" value="1"/>
</dbReference>
<proteinExistence type="predicted"/>
<sequence>MAQTYYAGSVTSQTIDYDDPSTPQQMADHGVLKRQYLDYLSMKNLEILEQQNSRRYYHGVQYTKDQIKVLNKRKQPVVTYNRIGRKINALIGLLERQKQDPRAFPRTPNSEDGAEIATAVLRYICDEQNWSTKSPICGSFGAVDGLGGVEIILTQGDTGDVDIGIEPVDPSSFFYDPRSLKPDFSDARYMGIGKWSDVDAAITLFPDKEAEIQAATETGAELTSNPDSDIKWVTGGDGSRRIRIIDHWYIKNGEWYWCIYTGSLILREGKSYLKDEKGRTMCKYIMYSANIDQDGDRYGFVRNMRSSQDEVNQRRSKALHTLNSRRVIVEKGSVDDVEQVRREAARPDGVIEVSPGTTPPTFDDAARGQELQGHLAFLEDAKNEIENYGFNPALIGQGVQDMSGRAIQLQQQAGIAELGPYMLAFKGFKIRTYRAIWCAAQEHWTSERWIRVTDDQKMAQFFTINKLSVDPATGLPTLVNALGALDVDIIIDEGPDEINMQGDAYDTLTAMARSGQPVPPEVLIELSPLVGSVKQRVLSMIDQAKQQAAQPNPLQVAQAQEQLKVTTATATLRNAQAQKALSEAANPRQQGAPSDLDVVRSVAEIRNTNAQTAKTLADARKSDVEAQLKPIQAANEAARTRQQAQSNLT</sequence>
<dbReference type="EMBL" id="FMAC01000002">
    <property type="protein sequence ID" value="SCB16487.1"/>
    <property type="molecule type" value="Genomic_DNA"/>
</dbReference>
<gene>
    <name evidence="1" type="ORF">GA0061100_102612</name>
</gene>
<keyword evidence="2" id="KW-1185">Reference proteome</keyword>
<name>A0A1C3UMC1_9HYPH</name>
<reference evidence="2" key="1">
    <citation type="submission" date="2016-08" db="EMBL/GenBank/DDBJ databases">
        <authorList>
            <person name="Varghese N."/>
            <person name="Submissions Spin"/>
        </authorList>
    </citation>
    <scope>NUCLEOTIDE SEQUENCE [LARGE SCALE GENOMIC DNA]</scope>
    <source>
        <strain evidence="2">CCBAU 57015</strain>
    </source>
</reference>
<dbReference type="STRING" id="52131.GA0061100_102612"/>
<dbReference type="Proteomes" id="UP000186228">
    <property type="component" value="Unassembled WGS sequence"/>
</dbReference>
<evidence type="ECO:0000313" key="1">
    <source>
        <dbReference type="EMBL" id="SCB16487.1"/>
    </source>
</evidence>